<comment type="caution">
    <text evidence="2">The sequence shown here is derived from an EMBL/GenBank/DDBJ whole genome shotgun (WGS) entry which is preliminary data.</text>
</comment>
<dbReference type="Gene3D" id="3.40.630.30">
    <property type="match status" value="1"/>
</dbReference>
<reference evidence="2" key="1">
    <citation type="journal article" date="2014" name="Int. J. Syst. Evol. Microbiol.">
        <title>Complete genome sequence of Corynebacterium casei LMG S-19264T (=DSM 44701T), isolated from a smear-ripened cheese.</title>
        <authorList>
            <consortium name="US DOE Joint Genome Institute (JGI-PGF)"/>
            <person name="Walter F."/>
            <person name="Albersmeier A."/>
            <person name="Kalinowski J."/>
            <person name="Ruckert C."/>
        </authorList>
    </citation>
    <scope>NUCLEOTIDE SEQUENCE</scope>
    <source>
        <strain evidence="2">KCTC 32182</strain>
    </source>
</reference>
<keyword evidence="3" id="KW-1185">Reference proteome</keyword>
<organism evidence="2 3">
    <name type="scientific">Paludibacterium paludis</name>
    <dbReference type="NCBI Taxonomy" id="1225769"/>
    <lineage>
        <taxon>Bacteria</taxon>
        <taxon>Pseudomonadati</taxon>
        <taxon>Pseudomonadota</taxon>
        <taxon>Betaproteobacteria</taxon>
        <taxon>Neisseriales</taxon>
        <taxon>Chromobacteriaceae</taxon>
        <taxon>Paludibacterium</taxon>
    </lineage>
</organism>
<dbReference type="AlphaFoldDB" id="A0A918U9Q7"/>
<feature type="domain" description="N-acetyltransferase" evidence="1">
    <location>
        <begin position="10"/>
        <end position="177"/>
    </location>
</feature>
<protein>
    <recommendedName>
        <fullName evidence="1">N-acetyltransferase domain-containing protein</fullName>
    </recommendedName>
</protein>
<dbReference type="GO" id="GO:0016747">
    <property type="term" value="F:acyltransferase activity, transferring groups other than amino-acyl groups"/>
    <property type="evidence" value="ECO:0007669"/>
    <property type="project" value="InterPro"/>
</dbReference>
<dbReference type="CDD" id="cd04301">
    <property type="entry name" value="NAT_SF"/>
    <property type="match status" value="1"/>
</dbReference>
<dbReference type="RefSeq" id="WP_189533149.1">
    <property type="nucleotide sequence ID" value="NZ_BMYX01000007.1"/>
</dbReference>
<proteinExistence type="predicted"/>
<sequence length="201" mass="22496">MQARVRSEPIEVRELQAGEIGGDFLDQFVRHQAVGLVYRGEKGNMRIEPAPFIDDWAPEERRMISAGMREAVSRGGYALGLFLHGKLAGFALLEAECIGDENEYALLKEFHVDSRYRGRGFGKRLFAECVARGRRMKAEKLYISSHSAIESVGFYLGRGCRSASWVYSPLREEEPFDCPLEYQLGGLEDASLGETGIPVVE</sequence>
<gene>
    <name evidence="2" type="ORF">GCM10011289_16400</name>
</gene>
<name>A0A918U9Q7_9NEIS</name>
<dbReference type="InterPro" id="IPR000182">
    <property type="entry name" value="GNAT_dom"/>
</dbReference>
<dbReference type="Proteomes" id="UP000645257">
    <property type="component" value="Unassembled WGS sequence"/>
</dbReference>
<accession>A0A918U9Q7</accession>
<dbReference type="PROSITE" id="PS51186">
    <property type="entry name" value="GNAT"/>
    <property type="match status" value="1"/>
</dbReference>
<dbReference type="Pfam" id="PF00583">
    <property type="entry name" value="Acetyltransf_1"/>
    <property type="match status" value="1"/>
</dbReference>
<evidence type="ECO:0000313" key="2">
    <source>
        <dbReference type="EMBL" id="GGY13772.1"/>
    </source>
</evidence>
<reference evidence="2" key="2">
    <citation type="submission" date="2020-09" db="EMBL/GenBank/DDBJ databases">
        <authorList>
            <person name="Sun Q."/>
            <person name="Kim S."/>
        </authorList>
    </citation>
    <scope>NUCLEOTIDE SEQUENCE</scope>
    <source>
        <strain evidence="2">KCTC 32182</strain>
    </source>
</reference>
<evidence type="ECO:0000313" key="3">
    <source>
        <dbReference type="Proteomes" id="UP000645257"/>
    </source>
</evidence>
<evidence type="ECO:0000259" key="1">
    <source>
        <dbReference type="PROSITE" id="PS51186"/>
    </source>
</evidence>
<dbReference type="SUPFAM" id="SSF55729">
    <property type="entry name" value="Acyl-CoA N-acyltransferases (Nat)"/>
    <property type="match status" value="1"/>
</dbReference>
<dbReference type="InterPro" id="IPR016181">
    <property type="entry name" value="Acyl_CoA_acyltransferase"/>
</dbReference>
<dbReference type="EMBL" id="BMYX01000007">
    <property type="protein sequence ID" value="GGY13772.1"/>
    <property type="molecule type" value="Genomic_DNA"/>
</dbReference>